<dbReference type="InterPro" id="IPR023546">
    <property type="entry name" value="MGMT"/>
</dbReference>
<evidence type="ECO:0000313" key="11">
    <source>
        <dbReference type="EMBL" id="HIY72520.1"/>
    </source>
</evidence>
<feature type="active site" description="Nucleophile; methyl group acceptor" evidence="9">
    <location>
        <position position="122"/>
    </location>
</feature>
<evidence type="ECO:0000256" key="7">
    <source>
        <dbReference type="ARBA" id="ARBA00023204"/>
    </source>
</evidence>
<dbReference type="GO" id="GO:0006307">
    <property type="term" value="P:DNA alkylation repair"/>
    <property type="evidence" value="ECO:0007669"/>
    <property type="project" value="UniProtKB-UniRule"/>
</dbReference>
<evidence type="ECO:0000256" key="8">
    <source>
        <dbReference type="ARBA" id="ARBA00049348"/>
    </source>
</evidence>
<protein>
    <recommendedName>
        <fullName evidence="9">Methylated-DNA--protein-cysteine methyltransferase</fullName>
        <ecNumber evidence="9">2.1.1.63</ecNumber>
    </recommendedName>
    <alternativeName>
        <fullName evidence="9">6-O-methylguanine-DNA methyltransferase</fullName>
        <shortName evidence="9">MGMT</shortName>
    </alternativeName>
    <alternativeName>
        <fullName evidence="9">O-6-methylguanine-DNA-alkyltransferase</fullName>
    </alternativeName>
</protein>
<sequence>MPWIRVGTPFGPMILEGEQALTHLYLPNALPDRKGRGAETPLLVRAREALLSYLAGERQGLALPLAPVGTDFQRSVWTALKAIPYGQTRTYGEIAAAIGRPKAVRAVGQANHHNPLPIFLPCHRVVGSGGTLTGYAGGLEMKKALLALESGKERFSW</sequence>
<dbReference type="NCBIfam" id="TIGR00589">
    <property type="entry name" value="ogt"/>
    <property type="match status" value="1"/>
</dbReference>
<comment type="catalytic activity">
    <reaction evidence="8 9">
        <text>a 6-O-methyl-2'-deoxyguanosine in DNA + L-cysteinyl-[protein] = S-methyl-L-cysteinyl-[protein] + a 2'-deoxyguanosine in DNA</text>
        <dbReference type="Rhea" id="RHEA:24000"/>
        <dbReference type="Rhea" id="RHEA-COMP:10131"/>
        <dbReference type="Rhea" id="RHEA-COMP:10132"/>
        <dbReference type="Rhea" id="RHEA-COMP:11367"/>
        <dbReference type="Rhea" id="RHEA-COMP:11368"/>
        <dbReference type="ChEBI" id="CHEBI:29950"/>
        <dbReference type="ChEBI" id="CHEBI:82612"/>
        <dbReference type="ChEBI" id="CHEBI:85445"/>
        <dbReference type="ChEBI" id="CHEBI:85448"/>
        <dbReference type="EC" id="2.1.1.63"/>
    </reaction>
</comment>
<dbReference type="GO" id="GO:0032259">
    <property type="term" value="P:methylation"/>
    <property type="evidence" value="ECO:0007669"/>
    <property type="project" value="UniProtKB-KW"/>
</dbReference>
<keyword evidence="6 9" id="KW-0227">DNA damage</keyword>
<evidence type="ECO:0000256" key="9">
    <source>
        <dbReference type="HAMAP-Rule" id="MF_00772"/>
    </source>
</evidence>
<keyword evidence="5 9" id="KW-0808">Transferase</keyword>
<dbReference type="PROSITE" id="PS00374">
    <property type="entry name" value="MGMT"/>
    <property type="match status" value="1"/>
</dbReference>
<keyword evidence="4 9" id="KW-0489">Methyltransferase</keyword>
<keyword evidence="7 9" id="KW-0234">DNA repair</keyword>
<proteinExistence type="inferred from homology"/>
<dbReference type="InterPro" id="IPR036388">
    <property type="entry name" value="WH-like_DNA-bd_sf"/>
</dbReference>
<reference evidence="11" key="1">
    <citation type="journal article" date="2021" name="PeerJ">
        <title>Extensive microbial diversity within the chicken gut microbiome revealed by metagenomics and culture.</title>
        <authorList>
            <person name="Gilroy R."/>
            <person name="Ravi A."/>
            <person name="Getino M."/>
            <person name="Pursley I."/>
            <person name="Horton D.L."/>
            <person name="Alikhan N.F."/>
            <person name="Baker D."/>
            <person name="Gharbi K."/>
            <person name="Hall N."/>
            <person name="Watson M."/>
            <person name="Adriaenssens E.M."/>
            <person name="Foster-Nyarko E."/>
            <person name="Jarju S."/>
            <person name="Secka A."/>
            <person name="Antonio M."/>
            <person name="Oren A."/>
            <person name="Chaudhuri R.R."/>
            <person name="La Ragione R."/>
            <person name="Hildebrand F."/>
            <person name="Pallen M.J."/>
        </authorList>
    </citation>
    <scope>NUCLEOTIDE SEQUENCE</scope>
    <source>
        <strain evidence="11">CHK33-7979</strain>
    </source>
</reference>
<evidence type="ECO:0000256" key="1">
    <source>
        <dbReference type="ARBA" id="ARBA00001286"/>
    </source>
</evidence>
<feature type="domain" description="Methylated-DNA-[protein]-cysteine S-methyltransferase DNA binding" evidence="10">
    <location>
        <begin position="71"/>
        <end position="150"/>
    </location>
</feature>
<dbReference type="SUPFAM" id="SSF46767">
    <property type="entry name" value="Methylated DNA-protein cysteine methyltransferase, C-terminal domain"/>
    <property type="match status" value="1"/>
</dbReference>
<organism evidence="11 12">
    <name type="scientific">Candidatus Intestinimonas merdavium</name>
    <dbReference type="NCBI Taxonomy" id="2838622"/>
    <lineage>
        <taxon>Bacteria</taxon>
        <taxon>Bacillati</taxon>
        <taxon>Bacillota</taxon>
        <taxon>Clostridia</taxon>
        <taxon>Eubacteriales</taxon>
        <taxon>Intestinimonas</taxon>
    </lineage>
</organism>
<keyword evidence="3 9" id="KW-0963">Cytoplasm</keyword>
<dbReference type="Proteomes" id="UP000886824">
    <property type="component" value="Unassembled WGS sequence"/>
</dbReference>
<evidence type="ECO:0000256" key="4">
    <source>
        <dbReference type="ARBA" id="ARBA00022603"/>
    </source>
</evidence>
<comment type="catalytic activity">
    <reaction evidence="1 9">
        <text>a 4-O-methyl-thymidine in DNA + L-cysteinyl-[protein] = a thymidine in DNA + S-methyl-L-cysteinyl-[protein]</text>
        <dbReference type="Rhea" id="RHEA:53428"/>
        <dbReference type="Rhea" id="RHEA-COMP:10131"/>
        <dbReference type="Rhea" id="RHEA-COMP:10132"/>
        <dbReference type="Rhea" id="RHEA-COMP:13555"/>
        <dbReference type="Rhea" id="RHEA-COMP:13556"/>
        <dbReference type="ChEBI" id="CHEBI:29950"/>
        <dbReference type="ChEBI" id="CHEBI:82612"/>
        <dbReference type="ChEBI" id="CHEBI:137386"/>
        <dbReference type="ChEBI" id="CHEBI:137387"/>
        <dbReference type="EC" id="2.1.1.63"/>
    </reaction>
</comment>
<dbReference type="HAMAP" id="MF_00772">
    <property type="entry name" value="OGT"/>
    <property type="match status" value="1"/>
</dbReference>
<evidence type="ECO:0000256" key="6">
    <source>
        <dbReference type="ARBA" id="ARBA00022763"/>
    </source>
</evidence>
<evidence type="ECO:0000256" key="2">
    <source>
        <dbReference type="ARBA" id="ARBA00008711"/>
    </source>
</evidence>
<comment type="function">
    <text evidence="9">Involved in the cellular defense against the biological effects of O6-methylguanine (O6-MeG) and O4-methylthymine (O4-MeT) in DNA. Repairs the methylated nucleobase in DNA by stoichiometrically transferring the methyl group to a cysteine residue in the enzyme. This is a suicide reaction: the enzyme is irreversibly inactivated.</text>
</comment>
<dbReference type="EC" id="2.1.1.63" evidence="9"/>
<gene>
    <name evidence="11" type="ORF">H9826_00910</name>
</gene>
<dbReference type="SUPFAM" id="SSF53155">
    <property type="entry name" value="Methylated DNA-protein cysteine methyltransferase domain"/>
    <property type="match status" value="1"/>
</dbReference>
<evidence type="ECO:0000313" key="12">
    <source>
        <dbReference type="Proteomes" id="UP000886824"/>
    </source>
</evidence>
<evidence type="ECO:0000259" key="10">
    <source>
        <dbReference type="Pfam" id="PF01035"/>
    </source>
</evidence>
<accession>A0A9D1Z3G3</accession>
<dbReference type="InterPro" id="IPR014048">
    <property type="entry name" value="MethylDNA_cys_MeTrfase_DNA-bd"/>
</dbReference>
<evidence type="ECO:0000256" key="3">
    <source>
        <dbReference type="ARBA" id="ARBA00022490"/>
    </source>
</evidence>
<dbReference type="FunFam" id="1.10.10.10:FF:000214">
    <property type="entry name" value="Methylated-DNA--protein-cysteine methyltransferase"/>
    <property type="match status" value="1"/>
</dbReference>
<dbReference type="InterPro" id="IPR036631">
    <property type="entry name" value="MGMT_N_sf"/>
</dbReference>
<evidence type="ECO:0000256" key="5">
    <source>
        <dbReference type="ARBA" id="ARBA00022679"/>
    </source>
</evidence>
<dbReference type="InterPro" id="IPR036217">
    <property type="entry name" value="MethylDNA_cys_MeTrfase_DNAb"/>
</dbReference>
<reference evidence="11" key="2">
    <citation type="submission" date="2021-04" db="EMBL/GenBank/DDBJ databases">
        <authorList>
            <person name="Gilroy R."/>
        </authorList>
    </citation>
    <scope>NUCLEOTIDE SEQUENCE</scope>
    <source>
        <strain evidence="11">CHK33-7979</strain>
    </source>
</reference>
<dbReference type="CDD" id="cd06445">
    <property type="entry name" value="ATase"/>
    <property type="match status" value="1"/>
</dbReference>
<dbReference type="GO" id="GO:0003908">
    <property type="term" value="F:methylated-DNA-[protein]-cysteine S-methyltransferase activity"/>
    <property type="evidence" value="ECO:0007669"/>
    <property type="project" value="UniProtKB-UniRule"/>
</dbReference>
<comment type="subcellular location">
    <subcellularLocation>
        <location evidence="9">Cytoplasm</location>
    </subcellularLocation>
</comment>
<dbReference type="PANTHER" id="PTHR10815">
    <property type="entry name" value="METHYLATED-DNA--PROTEIN-CYSTEINE METHYLTRANSFERASE"/>
    <property type="match status" value="1"/>
</dbReference>
<comment type="similarity">
    <text evidence="2 9">Belongs to the MGMT family.</text>
</comment>
<dbReference type="AlphaFoldDB" id="A0A9D1Z3G3"/>
<dbReference type="EMBL" id="DXCX01000014">
    <property type="protein sequence ID" value="HIY72520.1"/>
    <property type="molecule type" value="Genomic_DNA"/>
</dbReference>
<comment type="caution">
    <text evidence="11">The sequence shown here is derived from an EMBL/GenBank/DDBJ whole genome shotgun (WGS) entry which is preliminary data.</text>
</comment>
<dbReference type="PANTHER" id="PTHR10815:SF5">
    <property type="entry name" value="METHYLATED-DNA--PROTEIN-CYSTEINE METHYLTRANSFERASE"/>
    <property type="match status" value="1"/>
</dbReference>
<dbReference type="Gene3D" id="1.10.10.10">
    <property type="entry name" value="Winged helix-like DNA-binding domain superfamily/Winged helix DNA-binding domain"/>
    <property type="match status" value="1"/>
</dbReference>
<dbReference type="InterPro" id="IPR001497">
    <property type="entry name" value="MethylDNA_cys_MeTrfase_AS"/>
</dbReference>
<comment type="miscellaneous">
    <text evidence="9">This enzyme catalyzes only one turnover and therefore is not strictly catalytic. According to one definition, an enzyme is a biocatalyst that acts repeatedly and over many reaction cycles.</text>
</comment>
<dbReference type="Pfam" id="PF01035">
    <property type="entry name" value="DNA_binding_1"/>
    <property type="match status" value="1"/>
</dbReference>
<name>A0A9D1Z3G3_9FIRM</name>
<dbReference type="GO" id="GO:0005737">
    <property type="term" value="C:cytoplasm"/>
    <property type="evidence" value="ECO:0007669"/>
    <property type="project" value="UniProtKB-SubCell"/>
</dbReference>